<dbReference type="GO" id="GO:0004222">
    <property type="term" value="F:metalloendopeptidase activity"/>
    <property type="evidence" value="ECO:0007669"/>
    <property type="project" value="InterPro"/>
</dbReference>
<evidence type="ECO:0000256" key="1">
    <source>
        <dbReference type="ARBA" id="ARBA00010090"/>
    </source>
</evidence>
<comment type="similarity">
    <text evidence="1">Belongs to the apolipoprotein L family.</text>
</comment>
<dbReference type="Proteomes" id="UP000189705">
    <property type="component" value="Unplaced"/>
</dbReference>
<keyword evidence="3" id="KW-1185">Reference proteome</keyword>
<protein>
    <submittedName>
        <fullName evidence="4">Uncharacterized protein LOC112548547</fullName>
    </submittedName>
</protein>
<dbReference type="GO" id="GO:0006869">
    <property type="term" value="P:lipid transport"/>
    <property type="evidence" value="ECO:0007669"/>
    <property type="project" value="InterPro"/>
</dbReference>
<dbReference type="InterPro" id="IPR008405">
    <property type="entry name" value="ApoL"/>
</dbReference>
<dbReference type="GO" id="GO:0008289">
    <property type="term" value="F:lipid binding"/>
    <property type="evidence" value="ECO:0007669"/>
    <property type="project" value="InterPro"/>
</dbReference>
<dbReference type="RefSeq" id="XP_025050416.1">
    <property type="nucleotide sequence ID" value="XM_025194631.1"/>
</dbReference>
<reference evidence="4" key="1">
    <citation type="submission" date="2025-08" db="UniProtKB">
        <authorList>
            <consortium name="RefSeq"/>
        </authorList>
    </citation>
    <scope>IDENTIFICATION</scope>
</reference>
<evidence type="ECO:0000313" key="4">
    <source>
        <dbReference type="RefSeq" id="XP_025050416.1"/>
    </source>
</evidence>
<gene>
    <name evidence="4" type="primary">LOC112548547</name>
</gene>
<sequence>MSSREAIVCGKEENQRKCHISERDGESHIPLAEDKARIAEAAKQSALDILRDAVKKDRVLMEMPQDLISRDSEEPMLWMERYAVLTEQRVRNLISVLEKAKFMGDPSAQQLYAYVYTESGDKTIYLCPLFWEAPSHLDKVSQPGTLIHEASHFLGTCDITYEPFSFYVTCRGVMVKNNSTDPDSPKFLPLVTAVLNANNVEYDFEWTPRHRGGYKRGRCSCCGETARSSICESAVPDELFMCPNNGSKLVRRSIAVVVMERLLVMWDSLKQHIAALRAIPDAIDKLHRTATIANVARGPLGMAAGIAFRVALCLSTVPLMAMLAFSPVGFGGSLAGGVTSAAAMMTYIAQSRVKQEFNWLMDRCEDEVQLTQRYVGLLSIWVQETAEDNIDSDLRLVISQVEAGAGCAVLNPTRMATAANWLECTSCLESFVGSATHTLTFLTLGLHLLSVAKPSTEVLKRTQALLAAKVEEAAAKLEEVIDRVNKMQEMLAE</sequence>
<dbReference type="PANTHER" id="PTHR14096">
    <property type="entry name" value="APOLIPOPROTEIN L"/>
    <property type="match status" value="1"/>
</dbReference>
<dbReference type="AlphaFoldDB" id="A0A3Q0FS04"/>
<dbReference type="GO" id="GO:0005576">
    <property type="term" value="C:extracellular region"/>
    <property type="evidence" value="ECO:0007669"/>
    <property type="project" value="InterPro"/>
</dbReference>
<dbReference type="SMART" id="SM01351">
    <property type="entry name" value="Aspzincin_M35"/>
    <property type="match status" value="1"/>
</dbReference>
<feature type="domain" description="Lysine-specific metallo-endopeptidase" evidence="2">
    <location>
        <begin position="65"/>
        <end position="205"/>
    </location>
</feature>
<evidence type="ECO:0000313" key="3">
    <source>
        <dbReference type="Proteomes" id="UP000189705"/>
    </source>
</evidence>
<dbReference type="Pfam" id="PF14521">
    <property type="entry name" value="Aspzincin_M35"/>
    <property type="match status" value="1"/>
</dbReference>
<dbReference type="InParanoid" id="A0A3Q0FS04"/>
<name>A0A3Q0FS04_ALLSI</name>
<accession>A0A3Q0FS04</accession>
<dbReference type="SUPFAM" id="SSF55486">
    <property type="entry name" value="Metalloproteases ('zincins'), catalytic domain"/>
    <property type="match status" value="1"/>
</dbReference>
<dbReference type="GO" id="GO:0042157">
    <property type="term" value="P:lipoprotein metabolic process"/>
    <property type="evidence" value="ECO:0007669"/>
    <property type="project" value="InterPro"/>
</dbReference>
<organism evidence="3 4">
    <name type="scientific">Alligator sinensis</name>
    <name type="common">Chinese alligator</name>
    <dbReference type="NCBI Taxonomy" id="38654"/>
    <lineage>
        <taxon>Eukaryota</taxon>
        <taxon>Metazoa</taxon>
        <taxon>Chordata</taxon>
        <taxon>Craniata</taxon>
        <taxon>Vertebrata</taxon>
        <taxon>Euteleostomi</taxon>
        <taxon>Archelosauria</taxon>
        <taxon>Archosauria</taxon>
        <taxon>Crocodylia</taxon>
        <taxon>Alligatoridae</taxon>
        <taxon>Alligatorinae</taxon>
        <taxon>Alligator</taxon>
    </lineage>
</organism>
<dbReference type="STRING" id="38654.A0A3Q0FS04"/>
<dbReference type="GeneID" id="112548547"/>
<dbReference type="Pfam" id="PF05461">
    <property type="entry name" value="ApoL"/>
    <property type="match status" value="1"/>
</dbReference>
<dbReference type="GO" id="GO:0016020">
    <property type="term" value="C:membrane"/>
    <property type="evidence" value="ECO:0007669"/>
    <property type="project" value="TreeGrafter"/>
</dbReference>
<proteinExistence type="inferred from homology"/>
<evidence type="ECO:0000259" key="2">
    <source>
        <dbReference type="SMART" id="SM01351"/>
    </source>
</evidence>
<dbReference type="InterPro" id="IPR029463">
    <property type="entry name" value="Lys_MEP"/>
</dbReference>
<dbReference type="InterPro" id="IPR024079">
    <property type="entry name" value="MetalloPept_cat_dom_sf"/>
</dbReference>
<dbReference type="Gene3D" id="3.40.390.10">
    <property type="entry name" value="Collagenase (Catalytic Domain)"/>
    <property type="match status" value="1"/>
</dbReference>
<dbReference type="PANTHER" id="PTHR14096:SF28">
    <property type="entry name" value="APOLIPOPROTEIN L, 1-RELATED"/>
    <property type="match status" value="1"/>
</dbReference>
<dbReference type="KEGG" id="asn:112548547"/>